<evidence type="ECO:0000256" key="8">
    <source>
        <dbReference type="ARBA" id="ARBA00031427"/>
    </source>
</evidence>
<dbReference type="PANTHER" id="PTHR48078:SF6">
    <property type="entry name" value="L-THREONINE DEHYDRATASE CATABOLIC TDCB"/>
    <property type="match status" value="1"/>
</dbReference>
<sequence length="315" mass="32262">MIDVSDVKAARARLRGHIRTTPVFEIDPAHVAPAARVWFKLEQLQHTGSFKVRGAFNRIRTAIEEGQLVVGGTGVIAASGGNAGLAVAYAAAEHGVTAQVYVPETAPPVKVKKLRALGADVRQVGTKYADAYETAIQRAEETDALFCHAYDQPEICAGQGTIGLEIAEQTGGAADTVLVAVGGGGLLAGIAAALEGQARVVGVEPSTAPTLNTALASGGPVDVGVSGVAADSLGASRLGGIAYDVAVRTGVGSVLVDDAHIVEARRRLWTDYRIVVEHGPATAAAALFSGAYQPTEGERIVVVLSGANTDPSDLV</sequence>
<dbReference type="FunFam" id="3.40.50.1100:FF:000005">
    <property type="entry name" value="Threonine dehydratase catabolic"/>
    <property type="match status" value="1"/>
</dbReference>
<dbReference type="Proteomes" id="UP000460435">
    <property type="component" value="Unassembled WGS sequence"/>
</dbReference>
<gene>
    <name evidence="10" type="ORF">F7O44_24895</name>
</gene>
<comment type="caution">
    <text evidence="10">The sequence shown here is derived from an EMBL/GenBank/DDBJ whole genome shotgun (WGS) entry which is preliminary data.</text>
</comment>
<dbReference type="GO" id="GO:0006567">
    <property type="term" value="P:L-threonine catabolic process"/>
    <property type="evidence" value="ECO:0007669"/>
    <property type="project" value="TreeGrafter"/>
</dbReference>
<dbReference type="GO" id="GO:0004794">
    <property type="term" value="F:threonine deaminase activity"/>
    <property type="evidence" value="ECO:0007669"/>
    <property type="project" value="UniProtKB-EC"/>
</dbReference>
<evidence type="ECO:0000256" key="2">
    <source>
        <dbReference type="ARBA" id="ARBA00001933"/>
    </source>
</evidence>
<dbReference type="GO" id="GO:0003941">
    <property type="term" value="F:L-serine ammonia-lyase activity"/>
    <property type="evidence" value="ECO:0007669"/>
    <property type="project" value="TreeGrafter"/>
</dbReference>
<comment type="function">
    <text evidence="7">Catalyzes the anaerobic formation of alpha-ketobutyrate and ammonia from threonine in a two-step reaction. The first step involved a dehydration of threonine and a production of enamine intermediates (aminocrotonate), which tautomerizes to its imine form (iminobutyrate). Both intermediates are unstable and short-lived. The second step is the nonenzymatic hydrolysis of the enamine/imine intermediates to form 2-ketobutyrate and free ammonia. In the low water environment of the cell, the second step is accelerated by RidA.</text>
</comment>
<feature type="domain" description="Tryptophan synthase beta chain-like PALP" evidence="9">
    <location>
        <begin position="15"/>
        <end position="306"/>
    </location>
</feature>
<name>A0A7K3MBB4_9ACTN</name>
<accession>A0A7K3MBB4</accession>
<dbReference type="SUPFAM" id="SSF53686">
    <property type="entry name" value="Tryptophan synthase beta subunit-like PLP-dependent enzymes"/>
    <property type="match status" value="1"/>
</dbReference>
<keyword evidence="11" id="KW-1185">Reference proteome</keyword>
<dbReference type="InterPro" id="IPR001926">
    <property type="entry name" value="TrpB-like_PALP"/>
</dbReference>
<reference evidence="10 11" key="1">
    <citation type="submission" date="2019-11" db="EMBL/GenBank/DDBJ databases">
        <authorList>
            <person name="Li X.-J."/>
            <person name="Feng X.-M."/>
        </authorList>
    </citation>
    <scope>NUCLEOTIDE SEQUENCE [LARGE SCALE GENOMIC DNA]</scope>
    <source>
        <strain evidence="10 11">XMNu-373</strain>
    </source>
</reference>
<dbReference type="RefSeq" id="WP_162453030.1">
    <property type="nucleotide sequence ID" value="NZ_WLZY01000011.1"/>
</dbReference>
<comment type="cofactor">
    <cofactor evidence="2">
        <name>pyridoxal 5'-phosphate</name>
        <dbReference type="ChEBI" id="CHEBI:597326"/>
    </cofactor>
</comment>
<dbReference type="GO" id="GO:0009097">
    <property type="term" value="P:isoleucine biosynthetic process"/>
    <property type="evidence" value="ECO:0007669"/>
    <property type="project" value="TreeGrafter"/>
</dbReference>
<dbReference type="EMBL" id="WLZY01000011">
    <property type="protein sequence ID" value="NDL60317.1"/>
    <property type="molecule type" value="Genomic_DNA"/>
</dbReference>
<evidence type="ECO:0000256" key="7">
    <source>
        <dbReference type="ARBA" id="ARBA00025527"/>
    </source>
</evidence>
<keyword evidence="5" id="KW-0663">Pyridoxal phosphate</keyword>
<organism evidence="10 11">
    <name type="scientific">Phytoactinopolyspora mesophila</name>
    <dbReference type="NCBI Taxonomy" id="2650750"/>
    <lineage>
        <taxon>Bacteria</taxon>
        <taxon>Bacillati</taxon>
        <taxon>Actinomycetota</taxon>
        <taxon>Actinomycetes</taxon>
        <taxon>Jiangellales</taxon>
        <taxon>Jiangellaceae</taxon>
        <taxon>Phytoactinopolyspora</taxon>
    </lineage>
</organism>
<evidence type="ECO:0000256" key="6">
    <source>
        <dbReference type="ARBA" id="ARBA00023239"/>
    </source>
</evidence>
<dbReference type="InterPro" id="IPR050147">
    <property type="entry name" value="Ser/Thr_Dehydratase"/>
</dbReference>
<dbReference type="Pfam" id="PF00291">
    <property type="entry name" value="PALP"/>
    <property type="match status" value="1"/>
</dbReference>
<evidence type="ECO:0000256" key="5">
    <source>
        <dbReference type="ARBA" id="ARBA00022898"/>
    </source>
</evidence>
<evidence type="ECO:0000313" key="11">
    <source>
        <dbReference type="Proteomes" id="UP000460435"/>
    </source>
</evidence>
<protein>
    <recommendedName>
        <fullName evidence="4">threonine ammonia-lyase</fullName>
        <ecNumber evidence="4">4.3.1.19</ecNumber>
    </recommendedName>
    <alternativeName>
        <fullName evidence="8">Threonine deaminase</fullName>
    </alternativeName>
</protein>
<dbReference type="InterPro" id="IPR036052">
    <property type="entry name" value="TrpB-like_PALP_sf"/>
</dbReference>
<evidence type="ECO:0000256" key="3">
    <source>
        <dbReference type="ARBA" id="ARBA00010869"/>
    </source>
</evidence>
<evidence type="ECO:0000259" key="9">
    <source>
        <dbReference type="Pfam" id="PF00291"/>
    </source>
</evidence>
<comment type="catalytic activity">
    <reaction evidence="1">
        <text>L-threonine = 2-oxobutanoate + NH4(+)</text>
        <dbReference type="Rhea" id="RHEA:22108"/>
        <dbReference type="ChEBI" id="CHEBI:16763"/>
        <dbReference type="ChEBI" id="CHEBI:28938"/>
        <dbReference type="ChEBI" id="CHEBI:57926"/>
        <dbReference type="EC" id="4.3.1.19"/>
    </reaction>
</comment>
<comment type="similarity">
    <text evidence="3">Belongs to the serine/threonine dehydratase family.</text>
</comment>
<evidence type="ECO:0000256" key="4">
    <source>
        <dbReference type="ARBA" id="ARBA00012096"/>
    </source>
</evidence>
<dbReference type="Gene3D" id="3.40.50.1100">
    <property type="match status" value="2"/>
</dbReference>
<dbReference type="NCBIfam" id="NF006094">
    <property type="entry name" value="PRK08246.1"/>
    <property type="match status" value="1"/>
</dbReference>
<proteinExistence type="inferred from homology"/>
<keyword evidence="6" id="KW-0456">Lyase</keyword>
<dbReference type="PANTHER" id="PTHR48078">
    <property type="entry name" value="THREONINE DEHYDRATASE, MITOCHONDRIAL-RELATED"/>
    <property type="match status" value="1"/>
</dbReference>
<dbReference type="EC" id="4.3.1.19" evidence="4"/>
<evidence type="ECO:0000256" key="1">
    <source>
        <dbReference type="ARBA" id="ARBA00001274"/>
    </source>
</evidence>
<evidence type="ECO:0000313" key="10">
    <source>
        <dbReference type="EMBL" id="NDL60317.1"/>
    </source>
</evidence>
<dbReference type="GO" id="GO:0006565">
    <property type="term" value="P:L-serine catabolic process"/>
    <property type="evidence" value="ECO:0007669"/>
    <property type="project" value="TreeGrafter"/>
</dbReference>
<dbReference type="AlphaFoldDB" id="A0A7K3MBB4"/>